<name>A0A919YQ13_9BACL</name>
<keyword evidence="3" id="KW-1185">Reference proteome</keyword>
<sequence>MSKHERSESKTVLEYLVMINEQSYSGIGRQLHITPQQFSDWIKKRRPIPQERLQALVDYFGVKREVFVDSNSFVKPLTPIAKVELHVMLLEQKIAQLEAERADEEDIEPYREKIRQLLQEKETEQRLTRITAALQRYDERIDWIFDTILHEIENERVNELIVMLEKGGKAR</sequence>
<dbReference type="AlphaFoldDB" id="A0A919YQ13"/>
<keyword evidence="1" id="KW-0175">Coiled coil</keyword>
<evidence type="ECO:0000313" key="3">
    <source>
        <dbReference type="Proteomes" id="UP000683139"/>
    </source>
</evidence>
<evidence type="ECO:0000313" key="2">
    <source>
        <dbReference type="EMBL" id="GIP16144.1"/>
    </source>
</evidence>
<comment type="caution">
    <text evidence="2">The sequence shown here is derived from an EMBL/GenBank/DDBJ whole genome shotgun (WGS) entry which is preliminary data.</text>
</comment>
<protein>
    <submittedName>
        <fullName evidence="2">Uncharacterized protein</fullName>
    </submittedName>
</protein>
<dbReference type="EMBL" id="BOSE01000002">
    <property type="protein sequence ID" value="GIP16144.1"/>
    <property type="molecule type" value="Genomic_DNA"/>
</dbReference>
<evidence type="ECO:0000256" key="1">
    <source>
        <dbReference type="SAM" id="Coils"/>
    </source>
</evidence>
<dbReference type="RefSeq" id="WP_213514371.1">
    <property type="nucleotide sequence ID" value="NZ_BOSE01000002.1"/>
</dbReference>
<dbReference type="InterPro" id="IPR010982">
    <property type="entry name" value="Lambda_DNA-bd_dom_sf"/>
</dbReference>
<reference evidence="2" key="1">
    <citation type="submission" date="2021-03" db="EMBL/GenBank/DDBJ databases">
        <title>Antimicrobial resistance genes in bacteria isolated from Japanese honey, and their potential for conferring macrolide and lincosamide resistance in the American foulbrood pathogen Paenibacillus larvae.</title>
        <authorList>
            <person name="Okamoto M."/>
            <person name="Kumagai M."/>
            <person name="Kanamori H."/>
            <person name="Takamatsu D."/>
        </authorList>
    </citation>
    <scope>NUCLEOTIDE SEQUENCE</scope>
    <source>
        <strain evidence="2">J40TS1</strain>
    </source>
</reference>
<dbReference type="Proteomes" id="UP000683139">
    <property type="component" value="Unassembled WGS sequence"/>
</dbReference>
<gene>
    <name evidence="2" type="ORF">J40TS1_17860</name>
</gene>
<organism evidence="2 3">
    <name type="scientific">Paenibacillus montaniterrae</name>
    <dbReference type="NCBI Taxonomy" id="429341"/>
    <lineage>
        <taxon>Bacteria</taxon>
        <taxon>Bacillati</taxon>
        <taxon>Bacillota</taxon>
        <taxon>Bacilli</taxon>
        <taxon>Bacillales</taxon>
        <taxon>Paenibacillaceae</taxon>
        <taxon>Paenibacillus</taxon>
    </lineage>
</organism>
<proteinExistence type="predicted"/>
<accession>A0A919YQ13</accession>
<dbReference type="Gene3D" id="1.10.260.40">
    <property type="entry name" value="lambda repressor-like DNA-binding domains"/>
    <property type="match status" value="1"/>
</dbReference>
<feature type="coiled-coil region" evidence="1">
    <location>
        <begin position="80"/>
        <end position="140"/>
    </location>
</feature>
<dbReference type="GO" id="GO:0003677">
    <property type="term" value="F:DNA binding"/>
    <property type="evidence" value="ECO:0007669"/>
    <property type="project" value="InterPro"/>
</dbReference>